<feature type="compositionally biased region" description="Basic and acidic residues" evidence="1">
    <location>
        <begin position="25"/>
        <end position="43"/>
    </location>
</feature>
<protein>
    <submittedName>
        <fullName evidence="2">Uncharacterized protein</fullName>
    </submittedName>
</protein>
<evidence type="ECO:0000256" key="1">
    <source>
        <dbReference type="SAM" id="MobiDB-lite"/>
    </source>
</evidence>
<feature type="compositionally biased region" description="Basic and acidic residues" evidence="1">
    <location>
        <begin position="53"/>
        <end position="62"/>
    </location>
</feature>
<accession>A0A927MRZ0</accession>
<evidence type="ECO:0000313" key="3">
    <source>
        <dbReference type="Proteomes" id="UP000638648"/>
    </source>
</evidence>
<organism evidence="2 3">
    <name type="scientific">Actinopolymorpha pittospori</name>
    <dbReference type="NCBI Taxonomy" id="648752"/>
    <lineage>
        <taxon>Bacteria</taxon>
        <taxon>Bacillati</taxon>
        <taxon>Actinomycetota</taxon>
        <taxon>Actinomycetes</taxon>
        <taxon>Propionibacteriales</taxon>
        <taxon>Actinopolymorphaceae</taxon>
        <taxon>Actinopolymorpha</taxon>
    </lineage>
</organism>
<evidence type="ECO:0000313" key="2">
    <source>
        <dbReference type="EMBL" id="MBE1605039.1"/>
    </source>
</evidence>
<comment type="caution">
    <text evidence="2">The sequence shown here is derived from an EMBL/GenBank/DDBJ whole genome shotgun (WGS) entry which is preliminary data.</text>
</comment>
<proteinExistence type="predicted"/>
<feature type="region of interest" description="Disordered" evidence="1">
    <location>
        <begin position="21"/>
        <end position="62"/>
    </location>
</feature>
<dbReference type="RefSeq" id="WP_192749444.1">
    <property type="nucleotide sequence ID" value="NZ_BAABJL010000030.1"/>
</dbReference>
<dbReference type="AlphaFoldDB" id="A0A927MRZ0"/>
<dbReference type="Proteomes" id="UP000638648">
    <property type="component" value="Unassembled WGS sequence"/>
</dbReference>
<gene>
    <name evidence="2" type="ORF">HEB94_001887</name>
</gene>
<dbReference type="EMBL" id="JADBEM010000001">
    <property type="protein sequence ID" value="MBE1605039.1"/>
    <property type="molecule type" value="Genomic_DNA"/>
</dbReference>
<name>A0A927MRZ0_9ACTN</name>
<reference evidence="2" key="1">
    <citation type="submission" date="2020-10" db="EMBL/GenBank/DDBJ databases">
        <title>Sequencing the genomes of 1000 actinobacteria strains.</title>
        <authorList>
            <person name="Klenk H.-P."/>
        </authorList>
    </citation>
    <scope>NUCLEOTIDE SEQUENCE</scope>
    <source>
        <strain evidence="2">DSM 45354</strain>
    </source>
</reference>
<keyword evidence="3" id="KW-1185">Reference proteome</keyword>
<sequence length="62" mass="6638">MHYGLLLVIFIAVGVVLVEARSRRRSDGDANGRSGDVPDRGDQPDPPGQSDPSGHDSRGEPR</sequence>